<proteinExistence type="predicted"/>
<feature type="transmembrane region" description="Helical" evidence="1">
    <location>
        <begin position="170"/>
        <end position="190"/>
    </location>
</feature>
<name>A0A5D0QWX2_9FLAO</name>
<dbReference type="OrthoDB" id="344987at2"/>
<gene>
    <name evidence="3" type="ORF">ES675_08540</name>
</gene>
<evidence type="ECO:0000313" key="3">
    <source>
        <dbReference type="EMBL" id="TYB73690.1"/>
    </source>
</evidence>
<feature type="domain" description="DUF8201" evidence="2">
    <location>
        <begin position="1"/>
        <end position="431"/>
    </location>
</feature>
<feature type="transmembrane region" description="Helical" evidence="1">
    <location>
        <begin position="251"/>
        <end position="277"/>
    </location>
</feature>
<dbReference type="EMBL" id="VSKL01000002">
    <property type="protein sequence ID" value="TYB73690.1"/>
    <property type="molecule type" value="Genomic_DNA"/>
</dbReference>
<sequence length="567" mass="65093">MLLILLSWIYIIFTSMVFGISLNRVLKITSCNAIITIFHGLFGIMLFTGFWAIGFPVNAYFHVVLLLITCMLFGLIRKFIKSFLPNFVFEFKSLSVFFKSLLAVITILILAQCASAPFLVDNETYYIQTIAWLNDYGFVKGLVNLHLFLGQTSGWHILQSAYSFNFLTDSLNDLSGLALLITNVYAILKINIYYKSDNLNKIYLFIGLLPIANLLLFQFISAPSPDLAIYVLSVIVFYQFITTYGEYQKDVFLSLILLTGFMVCIKLTALPFILFPLTIYAKFYKQTRLLNFSIFSILGISGCLLIIKNAIITGNPLHPFLGLDSLKLDWHLPETIAIYFKDYGLAYGYQMTPEIFAETSFIERMKHWLFAPGIHGIFNKALVILLVALPFIIKKWFHQKGYWVFYIMLVATMIILWNTSPQYRFFLPFILISGLMILSVFNLKKNAIKTIFIFSTILVFIAVFIPINKQVLTDTTQHQQTSIFKIDYVLMPHNNSKFPVEYDLKVMGNTTINTPKNTSFFWETGSTPIPAVSNPQLNYFKNNFSVEPQLRTEHLEDGFYSQIILDK</sequence>
<feature type="transmembrane region" description="Helical" evidence="1">
    <location>
        <begin position="401"/>
        <end position="419"/>
    </location>
</feature>
<protein>
    <recommendedName>
        <fullName evidence="2">DUF8201 domain-containing protein</fullName>
    </recommendedName>
</protein>
<organism evidence="3 4">
    <name type="scientific">Bizionia algoritergicola</name>
    <dbReference type="NCBI Taxonomy" id="291187"/>
    <lineage>
        <taxon>Bacteria</taxon>
        <taxon>Pseudomonadati</taxon>
        <taxon>Bacteroidota</taxon>
        <taxon>Flavobacteriia</taxon>
        <taxon>Flavobacteriales</taxon>
        <taxon>Flavobacteriaceae</taxon>
        <taxon>Bizionia</taxon>
    </lineage>
</organism>
<evidence type="ECO:0000256" key="1">
    <source>
        <dbReference type="SAM" id="Phobius"/>
    </source>
</evidence>
<feature type="transmembrane region" description="Helical" evidence="1">
    <location>
        <begin position="96"/>
        <end position="118"/>
    </location>
</feature>
<dbReference type="RefSeq" id="WP_148367370.1">
    <property type="nucleotide sequence ID" value="NZ_VSKL01000002.1"/>
</dbReference>
<dbReference type="InterPro" id="IPR058065">
    <property type="entry name" value="LIC_10190-like"/>
</dbReference>
<keyword evidence="4" id="KW-1185">Reference proteome</keyword>
<dbReference type="Proteomes" id="UP000324358">
    <property type="component" value="Unassembled WGS sequence"/>
</dbReference>
<dbReference type="NCBIfam" id="NF047510">
    <property type="entry name" value="LIC_10190_fam"/>
    <property type="match status" value="1"/>
</dbReference>
<dbReference type="AlphaFoldDB" id="A0A5D0QWX2"/>
<feature type="transmembrane region" description="Helical" evidence="1">
    <location>
        <begin position="59"/>
        <end position="76"/>
    </location>
</feature>
<feature type="transmembrane region" description="Helical" evidence="1">
    <location>
        <begin position="368"/>
        <end position="389"/>
    </location>
</feature>
<accession>A0A5D0QWX2</accession>
<evidence type="ECO:0000313" key="4">
    <source>
        <dbReference type="Proteomes" id="UP000324358"/>
    </source>
</evidence>
<keyword evidence="1" id="KW-1133">Transmembrane helix</keyword>
<feature type="transmembrane region" description="Helical" evidence="1">
    <location>
        <begin position="289"/>
        <end position="311"/>
    </location>
</feature>
<comment type="caution">
    <text evidence="3">The sequence shown here is derived from an EMBL/GenBank/DDBJ whole genome shotgun (WGS) entry which is preliminary data.</text>
</comment>
<feature type="transmembrane region" description="Helical" evidence="1">
    <location>
        <begin position="425"/>
        <end position="443"/>
    </location>
</feature>
<evidence type="ECO:0000259" key="2">
    <source>
        <dbReference type="Pfam" id="PF26626"/>
    </source>
</evidence>
<keyword evidence="1" id="KW-0812">Transmembrane</keyword>
<feature type="transmembrane region" description="Helical" evidence="1">
    <location>
        <begin position="6"/>
        <end position="26"/>
    </location>
</feature>
<feature type="transmembrane region" description="Helical" evidence="1">
    <location>
        <begin position="202"/>
        <end position="220"/>
    </location>
</feature>
<keyword evidence="1" id="KW-0472">Membrane</keyword>
<dbReference type="InterPro" id="IPR058514">
    <property type="entry name" value="DUF8201"/>
</dbReference>
<feature type="transmembrane region" description="Helical" evidence="1">
    <location>
        <begin position="450"/>
        <end position="467"/>
    </location>
</feature>
<reference evidence="3 4" key="1">
    <citation type="submission" date="2019-08" db="EMBL/GenBank/DDBJ databases">
        <title>Genomes of Antarctic Bizionia species.</title>
        <authorList>
            <person name="Bowman J.P."/>
        </authorList>
    </citation>
    <scope>NUCLEOTIDE SEQUENCE [LARGE SCALE GENOMIC DNA]</scope>
    <source>
        <strain evidence="3 4">APA-1</strain>
    </source>
</reference>
<dbReference type="Pfam" id="PF26626">
    <property type="entry name" value="DUF8201"/>
    <property type="match status" value="1"/>
</dbReference>
<feature type="transmembrane region" description="Helical" evidence="1">
    <location>
        <begin position="33"/>
        <end position="53"/>
    </location>
</feature>